<evidence type="ECO:0000256" key="1">
    <source>
        <dbReference type="SAM" id="MobiDB-lite"/>
    </source>
</evidence>
<evidence type="ECO:0000313" key="2">
    <source>
        <dbReference type="EnsemblMetazoa" id="ASTEI02666-PA"/>
    </source>
</evidence>
<dbReference type="SMART" id="SM01237">
    <property type="entry name" value="ICA69"/>
    <property type="match status" value="1"/>
</dbReference>
<dbReference type="GO" id="GO:0051049">
    <property type="term" value="P:regulation of transport"/>
    <property type="evidence" value="ECO:0007669"/>
    <property type="project" value="TreeGrafter"/>
</dbReference>
<dbReference type="PANTHER" id="PTHR10164:SF4">
    <property type="entry name" value="GH23156P"/>
    <property type="match status" value="1"/>
</dbReference>
<organism evidence="2 3">
    <name type="scientific">Anopheles stephensi</name>
    <name type="common">Indo-Pakistan malaria mosquito</name>
    <dbReference type="NCBI Taxonomy" id="30069"/>
    <lineage>
        <taxon>Eukaryota</taxon>
        <taxon>Metazoa</taxon>
        <taxon>Ecdysozoa</taxon>
        <taxon>Arthropoda</taxon>
        <taxon>Hexapoda</taxon>
        <taxon>Insecta</taxon>
        <taxon>Pterygota</taxon>
        <taxon>Neoptera</taxon>
        <taxon>Endopterygota</taxon>
        <taxon>Diptera</taxon>
        <taxon>Nematocera</taxon>
        <taxon>Culicoidea</taxon>
        <taxon>Culicidae</taxon>
        <taxon>Anophelinae</taxon>
        <taxon>Anopheles</taxon>
    </lineage>
</organism>
<sequence length="507" mass="55905">MLKSEFQHQFWVTKKAVQRKLGSKEDENIVASDGELDSKIELFRSVAESCSKLYRIIDQYQERVCILAQEENSLGKFLREVSKESPTTGKMMSTTGKAVSYCGQQRISIRVPLLRLHHDVHTFKGRAIADTHHTIQLMEKERTEYRAALSWMKSVSIQLDPDTGRGLEKFRKAQRHVKSAKTKFDKYTLDCLEKIDLLAAARCNMFSHALVGYQNAILQFAKKTDETYKNTLKNLAKDPHYSFSILKELTQANPNAEEEREGDAPGEAVETQPGELPADDDQMLFFKVLQPWNGSEEEVQFYPFFPPQDDYKDDVGTTMATEKENVLKDVALEIDALLSGVPDLTIGAADPGLASKTQDTTTAATDLLGLNLDDEFSDFMSAPAPFLPSALLTNCILTDEGGFDFGASLSEPAAEPLQPLHDPETDGGKSSEKASDIFSSLLQSFSKQGGTDSSAAGTVKQSKPTGSNKTTGKDLSGWYQLFAELDPLSNPDAIPSKSDAPNNSMAA</sequence>
<feature type="region of interest" description="Disordered" evidence="1">
    <location>
        <begin position="253"/>
        <end position="276"/>
    </location>
</feature>
<dbReference type="PANTHER" id="PTHR10164">
    <property type="entry name" value="ISLET CELL AUTOANTIGEN 1"/>
    <property type="match status" value="1"/>
</dbReference>
<dbReference type="GO" id="GO:0005794">
    <property type="term" value="C:Golgi apparatus"/>
    <property type="evidence" value="ECO:0007669"/>
    <property type="project" value="TreeGrafter"/>
</dbReference>
<dbReference type="VEuPathDB" id="VectorBase:ASTEI02666"/>
<dbReference type="InterPro" id="IPR010504">
    <property type="entry name" value="AH_dom"/>
</dbReference>
<dbReference type="Proteomes" id="UP000076408">
    <property type="component" value="Unassembled WGS sequence"/>
</dbReference>
<dbReference type="EnsemblMetazoa" id="ASTEI02666-RA">
    <property type="protein sequence ID" value="ASTEI02666-PA"/>
    <property type="gene ID" value="ASTEI02666"/>
</dbReference>
<dbReference type="STRING" id="30069.A0A182Y2I0"/>
<dbReference type="PROSITE" id="PS50870">
    <property type="entry name" value="AH"/>
    <property type="match status" value="1"/>
</dbReference>
<reference evidence="2" key="2">
    <citation type="submission" date="2020-05" db="UniProtKB">
        <authorList>
            <consortium name="EnsemblMetazoa"/>
        </authorList>
    </citation>
    <scope>IDENTIFICATION</scope>
    <source>
        <strain evidence="2">Indian</strain>
    </source>
</reference>
<dbReference type="OMA" id="DTHHTIQ"/>
<dbReference type="GO" id="GO:0019904">
    <property type="term" value="F:protein domain specific binding"/>
    <property type="evidence" value="ECO:0007669"/>
    <property type="project" value="InterPro"/>
</dbReference>
<dbReference type="InterPro" id="IPR027267">
    <property type="entry name" value="AH/BAR_dom_sf"/>
</dbReference>
<dbReference type="SUPFAM" id="SSF103657">
    <property type="entry name" value="BAR/IMD domain-like"/>
    <property type="match status" value="1"/>
</dbReference>
<dbReference type="Gene3D" id="1.20.1270.60">
    <property type="entry name" value="Arfaptin homology (AH) domain/BAR domain"/>
    <property type="match status" value="1"/>
</dbReference>
<dbReference type="VEuPathDB" id="VectorBase:ASTE007792"/>
<dbReference type="CDD" id="cd07661">
    <property type="entry name" value="BAR_ICA69"/>
    <property type="match status" value="1"/>
</dbReference>
<feature type="compositionally biased region" description="Polar residues" evidence="1">
    <location>
        <begin position="445"/>
        <end position="470"/>
    </location>
</feature>
<dbReference type="SMART" id="SM01015">
    <property type="entry name" value="Arfaptin"/>
    <property type="match status" value="1"/>
</dbReference>
<dbReference type="VEuPathDB" id="VectorBase:ASTEI20_044819"/>
<keyword evidence="3" id="KW-1185">Reference proteome</keyword>
<proteinExistence type="predicted"/>
<accession>A0A182Y2I0</accession>
<dbReference type="InterPro" id="IPR006723">
    <property type="entry name" value="Islet_autoAg_Ica1_C"/>
</dbReference>
<feature type="compositionally biased region" description="Basic and acidic residues" evidence="1">
    <location>
        <begin position="421"/>
        <end position="433"/>
    </location>
</feature>
<feature type="region of interest" description="Disordered" evidence="1">
    <location>
        <begin position="445"/>
        <end position="473"/>
    </location>
</feature>
<feature type="region of interest" description="Disordered" evidence="1">
    <location>
        <begin position="487"/>
        <end position="507"/>
    </location>
</feature>
<evidence type="ECO:0000313" key="3">
    <source>
        <dbReference type="Proteomes" id="UP000076408"/>
    </source>
</evidence>
<dbReference type="Pfam" id="PF04629">
    <property type="entry name" value="ICA69"/>
    <property type="match status" value="1"/>
</dbReference>
<protein>
    <submittedName>
        <fullName evidence="2">Uncharacterized protein</fullName>
    </submittedName>
</protein>
<reference evidence="3" key="1">
    <citation type="journal article" date="2014" name="Genome Biol.">
        <title>Genome analysis of a major urban malaria vector mosquito, Anopheles stephensi.</title>
        <authorList>
            <person name="Jiang X."/>
            <person name="Peery A."/>
            <person name="Hall A.B."/>
            <person name="Sharma A."/>
            <person name="Chen X.G."/>
            <person name="Waterhouse R.M."/>
            <person name="Komissarov A."/>
            <person name="Riehle M.M."/>
            <person name="Shouche Y."/>
            <person name="Sharakhova M.V."/>
            <person name="Lawson D."/>
            <person name="Pakpour N."/>
            <person name="Arensburger P."/>
            <person name="Davidson V.L."/>
            <person name="Eiglmeier K."/>
            <person name="Emrich S."/>
            <person name="George P."/>
            <person name="Kennedy R.C."/>
            <person name="Mane S.P."/>
            <person name="Maslen G."/>
            <person name="Oringanje C."/>
            <person name="Qi Y."/>
            <person name="Settlage R."/>
            <person name="Tojo M."/>
            <person name="Tubio J.M."/>
            <person name="Unger M.F."/>
            <person name="Wang B."/>
            <person name="Vernick K.D."/>
            <person name="Ribeiro J.M."/>
            <person name="James A.A."/>
            <person name="Michel K."/>
            <person name="Riehle M.A."/>
            <person name="Luckhart S."/>
            <person name="Sharakhov I.V."/>
            <person name="Tu Z."/>
        </authorList>
    </citation>
    <scope>NUCLEOTIDE SEQUENCE [LARGE SCALE GENOMIC DNA]</scope>
    <source>
        <strain evidence="3">Indian</strain>
    </source>
</reference>
<dbReference type="FunFam" id="1.20.1270.60:FF:000068">
    <property type="entry name" value="Islet cell autoantigen"/>
    <property type="match status" value="1"/>
</dbReference>
<name>A0A182Y2I0_ANOST</name>
<dbReference type="InterPro" id="IPR024114">
    <property type="entry name" value="Islet_autoAg_Ica1/Ica1-like"/>
</dbReference>
<dbReference type="Pfam" id="PF06456">
    <property type="entry name" value="Arfaptin"/>
    <property type="match status" value="1"/>
</dbReference>
<feature type="region of interest" description="Disordered" evidence="1">
    <location>
        <begin position="407"/>
        <end position="433"/>
    </location>
</feature>
<dbReference type="AlphaFoldDB" id="A0A182Y2I0"/>